<dbReference type="GO" id="GO:1990077">
    <property type="term" value="C:primosome complex"/>
    <property type="evidence" value="ECO:0007669"/>
    <property type="project" value="UniProtKB-UniRule"/>
</dbReference>
<dbReference type="KEGG" id="dae:Dtox_4349"/>
<dbReference type="OrthoDB" id="9773982at2"/>
<keyword evidence="6 12" id="KW-0347">Helicase</keyword>
<dbReference type="Pfam" id="PF03796">
    <property type="entry name" value="DnaB_C"/>
    <property type="match status" value="1"/>
</dbReference>
<keyword evidence="5 12" id="KW-0378">Hydrolase</keyword>
<dbReference type="InterPro" id="IPR007694">
    <property type="entry name" value="DNA_helicase_DnaB-like_C"/>
</dbReference>
<evidence type="ECO:0000256" key="3">
    <source>
        <dbReference type="ARBA" id="ARBA00022705"/>
    </source>
</evidence>
<dbReference type="PROSITE" id="PS51199">
    <property type="entry name" value="SF4_HELICASE"/>
    <property type="match status" value="1"/>
</dbReference>
<accession>C8W044</accession>
<keyword evidence="9" id="KW-0413">Isomerase</keyword>
<evidence type="ECO:0000256" key="12">
    <source>
        <dbReference type="RuleBase" id="RU362085"/>
    </source>
</evidence>
<dbReference type="GO" id="GO:0005829">
    <property type="term" value="C:cytosol"/>
    <property type="evidence" value="ECO:0007669"/>
    <property type="project" value="TreeGrafter"/>
</dbReference>
<evidence type="ECO:0000259" key="13">
    <source>
        <dbReference type="PROSITE" id="PS51199"/>
    </source>
</evidence>
<evidence type="ECO:0000256" key="10">
    <source>
        <dbReference type="ARBA" id="ARBA00048954"/>
    </source>
</evidence>
<dbReference type="Pfam" id="PF00772">
    <property type="entry name" value="DnaB"/>
    <property type="match status" value="1"/>
</dbReference>
<evidence type="ECO:0000313" key="14">
    <source>
        <dbReference type="EMBL" id="ACV65012.1"/>
    </source>
</evidence>
<keyword evidence="15" id="KW-1185">Reference proteome</keyword>
<evidence type="ECO:0000256" key="11">
    <source>
        <dbReference type="NCBIfam" id="TIGR00665"/>
    </source>
</evidence>
<keyword evidence="3 12" id="KW-0235">DNA replication</keyword>
<dbReference type="SUPFAM" id="SSF52540">
    <property type="entry name" value="P-loop containing nucleoside triphosphate hydrolases"/>
    <property type="match status" value="1"/>
</dbReference>
<dbReference type="HOGENOM" id="CLU_005373_0_0_9"/>
<dbReference type="InterPro" id="IPR036185">
    <property type="entry name" value="DNA_heli_DnaB-like_N_sf"/>
</dbReference>
<dbReference type="AlphaFoldDB" id="C8W044"/>
<evidence type="ECO:0000313" key="15">
    <source>
        <dbReference type="Proteomes" id="UP000002217"/>
    </source>
</evidence>
<dbReference type="GO" id="GO:0016887">
    <property type="term" value="F:ATP hydrolysis activity"/>
    <property type="evidence" value="ECO:0007669"/>
    <property type="project" value="RHEA"/>
</dbReference>
<name>C8W044_DESAS</name>
<dbReference type="GO" id="GO:0005524">
    <property type="term" value="F:ATP binding"/>
    <property type="evidence" value="ECO:0007669"/>
    <property type="project" value="UniProtKB-UniRule"/>
</dbReference>
<sequence length="441" mass="49364">MLDKIPPQNMEAEQSVIGSVFLDKEAIYKVMRIISPDDFYSESHKLIYEVILDLNDNSAAIDLLTVTESLRQRGHLDKIGGVTYIASLPGMVPTSANVEYYAKIVEEKSLLRTLISLASRIANMSYEGSENAQRLMDEAERMILELSSRRSASAFTPIKEILLKILEYIDYLSENKGAVTGVSTGFVDLDSICSGFQKGDLMILAARPSMGKTSLGLNVAQHAALHRKIPVAFFSLEMSKEQLVQRMLCAEAMVDQHKLRIGNLKEEDWEKINNTAAKLSGIPVFIDDTPAISIRELRAKARRLQAEHGLGLVVIDYLQLMQAGKKTDNRQQEIAEISRSLKSLAKEMKVPVLALAQLSRSVEQRQDKKPLLSDLRESGSLEQDADMVMFIYRDEYYNAESEKKGIAEIIVAKQRNGPTGIVELGFLKEYTRFVNLAKRAD</sequence>
<keyword evidence="8 12" id="KW-0238">DNA-binding</keyword>
<dbReference type="InterPro" id="IPR016136">
    <property type="entry name" value="DNA_helicase_N/primase_C"/>
</dbReference>
<dbReference type="PANTHER" id="PTHR30153:SF2">
    <property type="entry name" value="REPLICATIVE DNA HELICASE"/>
    <property type="match status" value="1"/>
</dbReference>
<keyword evidence="7 12" id="KW-0067">ATP-binding</keyword>
<dbReference type="eggNOG" id="COG0305">
    <property type="taxonomic scope" value="Bacteria"/>
</dbReference>
<keyword evidence="2 12" id="KW-0639">Primosome</keyword>
<comment type="similarity">
    <text evidence="1 12">Belongs to the helicase family. DnaB subfamily.</text>
</comment>
<dbReference type="Proteomes" id="UP000002217">
    <property type="component" value="Chromosome"/>
</dbReference>
<dbReference type="FunFam" id="1.10.860.10:FF:000001">
    <property type="entry name" value="Replicative DNA helicase"/>
    <property type="match status" value="1"/>
</dbReference>
<gene>
    <name evidence="14" type="ordered locus">Dtox_4349</name>
</gene>
<dbReference type="Gene3D" id="3.40.50.300">
    <property type="entry name" value="P-loop containing nucleotide triphosphate hydrolases"/>
    <property type="match status" value="1"/>
</dbReference>
<reference evidence="14 15" key="1">
    <citation type="journal article" date="2009" name="Stand. Genomic Sci.">
        <title>Complete genome sequence of Desulfotomaculum acetoxidans type strain (5575).</title>
        <authorList>
            <person name="Spring S."/>
            <person name="Lapidus A."/>
            <person name="Schroder M."/>
            <person name="Gleim D."/>
            <person name="Sims D."/>
            <person name="Meincke L."/>
            <person name="Glavina Del Rio T."/>
            <person name="Tice H."/>
            <person name="Copeland A."/>
            <person name="Cheng J.F."/>
            <person name="Lucas S."/>
            <person name="Chen F."/>
            <person name="Nolan M."/>
            <person name="Bruce D."/>
            <person name="Goodwin L."/>
            <person name="Pitluck S."/>
            <person name="Ivanova N."/>
            <person name="Mavromatis K."/>
            <person name="Mikhailova N."/>
            <person name="Pati A."/>
            <person name="Chen A."/>
            <person name="Palaniappan K."/>
            <person name="Land M."/>
            <person name="Hauser L."/>
            <person name="Chang Y.J."/>
            <person name="Jeffries C.D."/>
            <person name="Chain P."/>
            <person name="Saunders E."/>
            <person name="Brettin T."/>
            <person name="Detter J.C."/>
            <person name="Goker M."/>
            <person name="Bristow J."/>
            <person name="Eisen J.A."/>
            <person name="Markowitz V."/>
            <person name="Hugenholtz P."/>
            <person name="Kyrpides N.C."/>
            <person name="Klenk H.P."/>
            <person name="Han C."/>
        </authorList>
    </citation>
    <scope>NUCLEOTIDE SEQUENCE [LARGE SCALE GENOMIC DNA]</scope>
    <source>
        <strain evidence="15">ATCC 49208 / DSM 771 / VKM B-1644</strain>
    </source>
</reference>
<evidence type="ECO:0000256" key="2">
    <source>
        <dbReference type="ARBA" id="ARBA00022515"/>
    </source>
</evidence>
<evidence type="ECO:0000256" key="6">
    <source>
        <dbReference type="ARBA" id="ARBA00022806"/>
    </source>
</evidence>
<comment type="catalytic activity">
    <reaction evidence="10 12">
        <text>ATP + H2O = ADP + phosphate + H(+)</text>
        <dbReference type="Rhea" id="RHEA:13065"/>
        <dbReference type="ChEBI" id="CHEBI:15377"/>
        <dbReference type="ChEBI" id="CHEBI:15378"/>
        <dbReference type="ChEBI" id="CHEBI:30616"/>
        <dbReference type="ChEBI" id="CHEBI:43474"/>
        <dbReference type="ChEBI" id="CHEBI:456216"/>
        <dbReference type="EC" id="5.6.2.3"/>
    </reaction>
</comment>
<dbReference type="GO" id="GO:0003677">
    <property type="term" value="F:DNA binding"/>
    <property type="evidence" value="ECO:0007669"/>
    <property type="project" value="UniProtKB-UniRule"/>
</dbReference>
<dbReference type="EMBL" id="CP001720">
    <property type="protein sequence ID" value="ACV65012.1"/>
    <property type="molecule type" value="Genomic_DNA"/>
</dbReference>
<dbReference type="NCBIfam" id="TIGR00665">
    <property type="entry name" value="DnaB"/>
    <property type="match status" value="1"/>
</dbReference>
<evidence type="ECO:0000256" key="4">
    <source>
        <dbReference type="ARBA" id="ARBA00022741"/>
    </source>
</evidence>
<feature type="domain" description="SF4 helicase" evidence="13">
    <location>
        <begin position="175"/>
        <end position="440"/>
    </location>
</feature>
<proteinExistence type="inferred from homology"/>
<dbReference type="NCBIfam" id="NF004384">
    <property type="entry name" value="PRK05748.1"/>
    <property type="match status" value="1"/>
</dbReference>
<dbReference type="GO" id="GO:0006269">
    <property type="term" value="P:DNA replication, synthesis of primer"/>
    <property type="evidence" value="ECO:0007669"/>
    <property type="project" value="UniProtKB-UniRule"/>
</dbReference>
<organism evidence="14 15">
    <name type="scientific">Desulfofarcimen acetoxidans (strain ATCC 49208 / DSM 771 / KCTC 5769 / VKM B-1644 / 5575)</name>
    <name type="common">Desulfotomaculum acetoxidans</name>
    <dbReference type="NCBI Taxonomy" id="485916"/>
    <lineage>
        <taxon>Bacteria</taxon>
        <taxon>Bacillati</taxon>
        <taxon>Bacillota</taxon>
        <taxon>Clostridia</taxon>
        <taxon>Eubacteriales</taxon>
        <taxon>Peptococcaceae</taxon>
        <taxon>Desulfofarcimen</taxon>
    </lineage>
</organism>
<dbReference type="SUPFAM" id="SSF48024">
    <property type="entry name" value="N-terminal domain of DnaB helicase"/>
    <property type="match status" value="1"/>
</dbReference>
<evidence type="ECO:0000256" key="7">
    <source>
        <dbReference type="ARBA" id="ARBA00022840"/>
    </source>
</evidence>
<dbReference type="InterPro" id="IPR007693">
    <property type="entry name" value="DNA_helicase_DnaB-like_N"/>
</dbReference>
<dbReference type="PANTHER" id="PTHR30153">
    <property type="entry name" value="REPLICATIVE DNA HELICASE DNAB"/>
    <property type="match status" value="1"/>
</dbReference>
<dbReference type="RefSeq" id="WP_015759681.1">
    <property type="nucleotide sequence ID" value="NC_013216.1"/>
</dbReference>
<dbReference type="GO" id="GO:0042802">
    <property type="term" value="F:identical protein binding"/>
    <property type="evidence" value="ECO:0007669"/>
    <property type="project" value="UniProtKB-ARBA"/>
</dbReference>
<dbReference type="InterPro" id="IPR027417">
    <property type="entry name" value="P-loop_NTPase"/>
</dbReference>
<protein>
    <recommendedName>
        <fullName evidence="11 12">Replicative DNA helicase</fullName>
        <ecNumber evidence="11 12">5.6.2.3</ecNumber>
    </recommendedName>
</protein>
<comment type="function">
    <text evidence="12">The main replicative DNA helicase, it participates in initiation and elongation during chromosome replication. Travels ahead of the DNA replisome, separating dsDNA into templates for DNA synthesis. A processive ATP-dependent 5'-3' DNA helicase it has DNA-dependent ATPase activity.</text>
</comment>
<dbReference type="STRING" id="485916.Dtox_4349"/>
<evidence type="ECO:0000256" key="5">
    <source>
        <dbReference type="ARBA" id="ARBA00022801"/>
    </source>
</evidence>
<dbReference type="InterPro" id="IPR007692">
    <property type="entry name" value="DNA_helicase_DnaB"/>
</dbReference>
<dbReference type="Gene3D" id="1.10.860.10">
    <property type="entry name" value="DNAb Helicase, Chain A"/>
    <property type="match status" value="1"/>
</dbReference>
<evidence type="ECO:0000256" key="9">
    <source>
        <dbReference type="ARBA" id="ARBA00023235"/>
    </source>
</evidence>
<dbReference type="GO" id="GO:0043139">
    <property type="term" value="F:5'-3' DNA helicase activity"/>
    <property type="evidence" value="ECO:0007669"/>
    <property type="project" value="UniProtKB-EC"/>
</dbReference>
<evidence type="ECO:0000256" key="8">
    <source>
        <dbReference type="ARBA" id="ARBA00023125"/>
    </source>
</evidence>
<dbReference type="CDD" id="cd00984">
    <property type="entry name" value="DnaB_C"/>
    <property type="match status" value="1"/>
</dbReference>
<dbReference type="FunFam" id="3.40.50.300:FF:000076">
    <property type="entry name" value="Replicative DNA helicase"/>
    <property type="match status" value="1"/>
</dbReference>
<keyword evidence="4 12" id="KW-0547">Nucleotide-binding</keyword>
<dbReference type="EC" id="5.6.2.3" evidence="11 12"/>
<evidence type="ECO:0000256" key="1">
    <source>
        <dbReference type="ARBA" id="ARBA00008428"/>
    </source>
</evidence>